<organism evidence="1 2">
    <name type="scientific">Terriglobus roseus</name>
    <dbReference type="NCBI Taxonomy" id="392734"/>
    <lineage>
        <taxon>Bacteria</taxon>
        <taxon>Pseudomonadati</taxon>
        <taxon>Acidobacteriota</taxon>
        <taxon>Terriglobia</taxon>
        <taxon>Terriglobales</taxon>
        <taxon>Acidobacteriaceae</taxon>
        <taxon>Terriglobus</taxon>
    </lineage>
</organism>
<name>A0A1G7N8F8_9BACT</name>
<dbReference type="RefSeq" id="WP_083345894.1">
    <property type="nucleotide sequence ID" value="NZ_LT629690.1"/>
</dbReference>
<dbReference type="Proteomes" id="UP000182427">
    <property type="component" value="Chromosome I"/>
</dbReference>
<proteinExistence type="predicted"/>
<reference evidence="2" key="1">
    <citation type="submission" date="2016-10" db="EMBL/GenBank/DDBJ databases">
        <authorList>
            <person name="Varghese N."/>
            <person name="Submissions S."/>
        </authorList>
    </citation>
    <scope>NUCLEOTIDE SEQUENCE [LARGE SCALE GENOMIC DNA]</scope>
    <source>
        <strain evidence="2">GAS232</strain>
    </source>
</reference>
<dbReference type="AlphaFoldDB" id="A0A1G7N8F8"/>
<dbReference type="EMBL" id="LT629690">
    <property type="protein sequence ID" value="SDF70333.1"/>
    <property type="molecule type" value="Genomic_DNA"/>
</dbReference>
<gene>
    <name evidence="1" type="ORF">SAMN05444167_3049</name>
</gene>
<sequence length="108" mass="11869">METPESSFHAWILTGNALNLLLRGISADAFTDAAMREHLVRLDEELKDFPPDEMLARLHALPKEDKVLLTAASKQAMAIAGENAEIMLGIARPEAEAVLRLLAHETSH</sequence>
<accession>A0A1G7N8F8</accession>
<keyword evidence="2" id="KW-1185">Reference proteome</keyword>
<dbReference type="OrthoDB" id="9860658at2"/>
<protein>
    <submittedName>
        <fullName evidence="1">Uncharacterized protein</fullName>
    </submittedName>
</protein>
<evidence type="ECO:0000313" key="2">
    <source>
        <dbReference type="Proteomes" id="UP000182427"/>
    </source>
</evidence>
<evidence type="ECO:0000313" key="1">
    <source>
        <dbReference type="EMBL" id="SDF70333.1"/>
    </source>
</evidence>